<protein>
    <submittedName>
        <fullName evidence="3">Por secretion system C-terminal sorting domain-containing protein</fullName>
    </submittedName>
</protein>
<gene>
    <name evidence="3" type="ORF">SAMN05444371_2363</name>
</gene>
<dbReference type="InterPro" id="IPR013783">
    <property type="entry name" value="Ig-like_fold"/>
</dbReference>
<keyword evidence="1" id="KW-0732">Signal</keyword>
<dbReference type="InterPro" id="IPR036116">
    <property type="entry name" value="FN3_sf"/>
</dbReference>
<dbReference type="RefSeq" id="WP_072998092.1">
    <property type="nucleotide sequence ID" value="NZ_FRAM01000002.1"/>
</dbReference>
<dbReference type="STRING" id="216903.SAMN05444371_2363"/>
<dbReference type="PROSITE" id="PS50194">
    <property type="entry name" value="FILAMIN_REPEAT"/>
    <property type="match status" value="1"/>
</dbReference>
<dbReference type="Pfam" id="PF18962">
    <property type="entry name" value="Por_Secre_tail"/>
    <property type="match status" value="1"/>
</dbReference>
<evidence type="ECO:0000259" key="2">
    <source>
        <dbReference type="PROSITE" id="PS50853"/>
    </source>
</evidence>
<dbReference type="InterPro" id="IPR045829">
    <property type="entry name" value="PKD_6"/>
</dbReference>
<feature type="domain" description="Fibronectin type-III" evidence="2">
    <location>
        <begin position="440"/>
        <end position="533"/>
    </location>
</feature>
<dbReference type="NCBIfam" id="TIGR02601">
    <property type="entry name" value="autotrns_rpt"/>
    <property type="match status" value="1"/>
</dbReference>
<dbReference type="SUPFAM" id="SSF49265">
    <property type="entry name" value="Fibronectin type III"/>
    <property type="match status" value="2"/>
</dbReference>
<dbReference type="SMART" id="SM00060">
    <property type="entry name" value="FN3"/>
    <property type="match status" value="3"/>
</dbReference>
<reference evidence="4" key="1">
    <citation type="submission" date="2016-11" db="EMBL/GenBank/DDBJ databases">
        <authorList>
            <person name="Varghese N."/>
            <person name="Submissions S."/>
        </authorList>
    </citation>
    <scope>NUCLEOTIDE SEQUENCE [LARGE SCALE GENOMIC DNA]</scope>
    <source>
        <strain evidence="4">DSM 18016</strain>
    </source>
</reference>
<dbReference type="InterPro" id="IPR003961">
    <property type="entry name" value="FN3_dom"/>
</dbReference>
<dbReference type="NCBIfam" id="TIGR04183">
    <property type="entry name" value="Por_Secre_tail"/>
    <property type="match status" value="1"/>
</dbReference>
<dbReference type="InterPro" id="IPR026444">
    <property type="entry name" value="Secre_tail"/>
</dbReference>
<dbReference type="Proteomes" id="UP000184498">
    <property type="component" value="Unassembled WGS sequence"/>
</dbReference>
<evidence type="ECO:0000256" key="1">
    <source>
        <dbReference type="ARBA" id="ARBA00022729"/>
    </source>
</evidence>
<dbReference type="EMBL" id="FRAM01000002">
    <property type="protein sequence ID" value="SHK42002.1"/>
    <property type="molecule type" value="Genomic_DNA"/>
</dbReference>
<organism evidence="3 4">
    <name type="scientific">Epilithonimonas mollis</name>
    <dbReference type="NCBI Taxonomy" id="216903"/>
    <lineage>
        <taxon>Bacteria</taxon>
        <taxon>Pseudomonadati</taxon>
        <taxon>Bacteroidota</taxon>
        <taxon>Flavobacteriia</taxon>
        <taxon>Flavobacteriales</taxon>
        <taxon>Weeksellaceae</taxon>
        <taxon>Chryseobacterium group</taxon>
        <taxon>Epilithonimonas</taxon>
    </lineage>
</organism>
<keyword evidence="4" id="KW-1185">Reference proteome</keyword>
<dbReference type="Gene3D" id="2.60.120.380">
    <property type="match status" value="1"/>
</dbReference>
<dbReference type="OrthoDB" id="906679at2"/>
<evidence type="ECO:0000313" key="4">
    <source>
        <dbReference type="Proteomes" id="UP000184498"/>
    </source>
</evidence>
<name>A0A1M6SB55_9FLAO</name>
<accession>A0A1M6SB55</accession>
<dbReference type="Pfam" id="PF12951">
    <property type="entry name" value="PATR"/>
    <property type="match status" value="1"/>
</dbReference>
<dbReference type="Pfam" id="PF19408">
    <property type="entry name" value="PKD_6"/>
    <property type="match status" value="2"/>
</dbReference>
<proteinExistence type="predicted"/>
<sequence length="2007" mass="208772">MEKNLLDGQFLVRFVKRYLFLAVLFLSSNFWSQILWSSTNGSAYRTAGNWTGGAVPTSSQIAQFAVNPTPATFIGININSAQQVGAIEVTNARSIPLQIGNSGNSNSSGLLQFNGAAVNSVSNVIIRNNSSQLLTFQDLVSGATGSKLGLVLSNATSNIINIDGAGGVTISSIISGTGKLEKSGSGSGILILSGANTYSGGTTITSGTLQLGAVNALPVGNPGNGLVLNGGTLKTGATSGFSSGTSSTNNIGTLNLSSNSTITLGTGNHSLYFAASNAVSWSGSALTITGWTGSAGATGTAGKIFVGSNASGLTGAQLAKITFSGYTAGAALLSTGELVPTSTVSPTVTTATVTGITNAAASGGGDVTADGGAAITARGVAFGTAANPTTGTTETGTTGVFTSSISGLAVNTRYYYRAYATNSAGTSYGTENNFYTLANAPSAPGVGSPTETSLTVSIGSGDGNPSITEYAIQTGSQFVQADGTLGATAIWQTSSVWGSKIVTGLSSSTNYIFHVKARNGSLVETSYGATGDSTTLVNQNIDWGNIQFPTTVSIMEGATVDVYTQAFKNGLTESAGQAPGLSAWIGYSSSNSNPNGTGWTWIPSTFNSQSGNNDEFKTTFGAGLIPGSYYYASRFQIGSGSYSYGGTGGLWNNDNGVLTVGSNVVDFANIQSPSTATIVQGGNFNVYTKVYKTGYTETAGANANLSGWIGYSATNAATISDFANASWTWIPATFNVQVLNDDEYVANIGMSLPAGVFYYVSRYKVNGSTEYKYGGINNNFWNTAANSGVLTVQTPKEINIKQSSANIATNGTYTFASQAAGTSSSAITFTVENTGQESLSVGALSISGANANEFSITQVSGSLPQSVTGGGTTTFTVTFSPTIAGSKVAQLSLVNDDANENPYVINLSAVAGPSNDNCSFPASITVNATAAAGTLVASSPQSGFSENDVWYTFTPSCTGQLALTLNGFTGADLGFSVFANSCPASNTGAIVNQDSGSTGGAETNTFSYTGGTTYYVRVWKFGGADTIFNFRITSPALGTPTNITANPTTFCEGATVIFTATAVTNATSYVWTVPSGWTINSTSSNTMTATVGSAAGAVTAKAINCYGEGIQKSQSFTPGVIPAIPGNITGNVTVCQGASNTYSVTAVSGATSYTWIMPSGWTGTSTTNSITLAAGGLSGTISVTANNTCGSSAAQTLSVTVTPAPVAIAGADITATTFTANWVSVGATGYELDVSTSPTFGTYGSTSVSESFFNANFNTGYYTSATDVVLGTGTWNMYQVLKTTSNYNTSSTEPAGVQMRAGQGIIITPAIDYISSITFIARRTGTTANKINVYKIVNGTETLLQQLDDNSSFTTYNVPVNETNTAVRIKIASASNTIYLDDVTINSNISIPSFVTGYNALPVSGNSQIVSGLSPNTTYYYRVRAVSGSCHTSNSNIITVTTNNTVIWTNNIWTNNTGPTSILDAIVRDTYSTSIKGSFNAKDLTVENTGKVIIGSGDYVKVEGVLTIDNNITKDNFVISSGGNLLQTSNAANNANGIIQAQRFVTSMNNDPNTAVDYVYWSAPVNGQRTNTEGSEIGFSPGTPANRFFEYNELKDTFKATADSYFVAGKGYAVRAETGTNPETGSNFIDGYDKTYNFRGVPNNGDISINLTRSNINGTVGLGFNLIGNPYPSNIDFRELYAANTNVIYNTAYFWTNNVFQKMQQGSGYGQNNYAVFNGSGGNSATKAADGTGDTTIPDGLVSVGQGFIVQAKNQGGSALNFKNSYSAGHDLRLATNSHFFQKQTSGTKNRFWIKLISPANLINTQLIAYVPGATNAFEQDYDAETLSTSSDVFYSVLGSRQLLIQGRAEIFTINDLVPLGANFYQNGTYSIGLDKTEGIFGSQQKIYLKDKLLGKIIDLTQGGYSFQASKGLDNTRFEIVYKDEGVLEANDLSKSDFTVYKDADYFVVTSSEKLGRVELYDAGGRLIISRTFNDKVARINGSSLVSGVYIIKVDNAGKTKTKKLIK</sequence>
<dbReference type="NCBIfam" id="NF012200">
    <property type="entry name" value="choice_anch_D"/>
    <property type="match status" value="1"/>
</dbReference>
<dbReference type="InterPro" id="IPR017868">
    <property type="entry name" value="Filamin/ABP280_repeat-like"/>
</dbReference>
<dbReference type="Gene3D" id="2.60.40.10">
    <property type="entry name" value="Immunoglobulins"/>
    <property type="match status" value="3"/>
</dbReference>
<dbReference type="InterPro" id="IPR013425">
    <property type="entry name" value="Autotrns_rpt"/>
</dbReference>
<evidence type="ECO:0000313" key="3">
    <source>
        <dbReference type="EMBL" id="SHK42002.1"/>
    </source>
</evidence>
<dbReference type="PROSITE" id="PS50853">
    <property type="entry name" value="FN3"/>
    <property type="match status" value="1"/>
</dbReference>